<evidence type="ECO:0000256" key="2">
    <source>
        <dbReference type="ARBA" id="ARBA00022679"/>
    </source>
</evidence>
<evidence type="ECO:0000313" key="10">
    <source>
        <dbReference type="Proteomes" id="UP001292094"/>
    </source>
</evidence>
<dbReference type="PIRSF" id="PIRSF037505">
    <property type="entry name" value="Betaine_HMT"/>
    <property type="match status" value="1"/>
</dbReference>
<evidence type="ECO:0000256" key="6">
    <source>
        <dbReference type="PIRSR" id="PIRSR037505-2"/>
    </source>
</evidence>
<keyword evidence="1 7" id="KW-0489">Methyltransferase</keyword>
<keyword evidence="3 6" id="KW-0479">Metal-binding</keyword>
<dbReference type="Gene3D" id="3.20.20.330">
    <property type="entry name" value="Homocysteine-binding-like domain"/>
    <property type="match status" value="1"/>
</dbReference>
<dbReference type="PROSITE" id="PS50970">
    <property type="entry name" value="HCY"/>
    <property type="match status" value="1"/>
</dbReference>
<dbReference type="GO" id="GO:0009086">
    <property type="term" value="P:methionine biosynthetic process"/>
    <property type="evidence" value="ECO:0007669"/>
    <property type="project" value="InterPro"/>
</dbReference>
<sequence length="315" mass="33536">MLKGRVWVLDGGLASTLQQEGEQVDGDPLWSARLLYTNPDAIKKAHLSFLSCGANILTTASYQASIPGFTTHLGITQTQALSLIARSVSLARTAIKEFTPMSGHSGVRPLLVAGSVGPYGACQADGSEYTGAYISRISPSELKEWHRPRIEVLVGAGVDLLAVETIPAVEEALAILELLQEFPGTKAWVTFSCKDGQHTSYGDEFGAAVQACHKQGGEQLVGVGVNCSPPHYLAPLLTRANATLPSPDILPRVVYPNSGEEWVAGKGWELKSAGTRSCIEEVREWRKLGASVIGGCCRLGPPDIRIIADTLANSC</sequence>
<accession>A0AAE1USY3</accession>
<comment type="pathway">
    <text evidence="5">Amino-acid biosynthesis; L-methionine biosynthesis via de novo pathway.</text>
</comment>
<feature type="binding site" evidence="7">
    <location>
        <position position="227"/>
    </location>
    <ligand>
        <name>Zn(2+)</name>
        <dbReference type="ChEBI" id="CHEBI:29105"/>
    </ligand>
</feature>
<protein>
    <recommendedName>
        <fullName evidence="8">Hcy-binding domain-containing protein</fullName>
    </recommendedName>
</protein>
<reference evidence="9" key="1">
    <citation type="submission" date="2023-11" db="EMBL/GenBank/DDBJ databases">
        <title>Genome assemblies of two species of porcelain crab, Petrolisthes cinctipes and Petrolisthes manimaculis (Anomura: Porcellanidae).</title>
        <authorList>
            <person name="Angst P."/>
        </authorList>
    </citation>
    <scope>NUCLEOTIDE SEQUENCE</scope>
    <source>
        <strain evidence="9">PB745_02</strain>
        <tissue evidence="9">Gill</tissue>
    </source>
</reference>
<dbReference type="InterPro" id="IPR003726">
    <property type="entry name" value="HCY_dom"/>
</dbReference>
<comment type="cofactor">
    <cofactor evidence="6">
        <name>Zn(2+)</name>
        <dbReference type="ChEBI" id="CHEBI:29105"/>
    </cofactor>
    <text evidence="6">Binds 1 zinc ion per subunit.</text>
</comment>
<dbReference type="GO" id="GO:0008898">
    <property type="term" value="F:S-adenosylmethionine-homocysteine S-methyltransferase activity"/>
    <property type="evidence" value="ECO:0007669"/>
    <property type="project" value="TreeGrafter"/>
</dbReference>
<dbReference type="AlphaFoldDB" id="A0AAE1USY3"/>
<evidence type="ECO:0000313" key="9">
    <source>
        <dbReference type="EMBL" id="KAK4329420.1"/>
    </source>
</evidence>
<keyword evidence="4 6" id="KW-0862">Zinc</keyword>
<evidence type="ECO:0000256" key="1">
    <source>
        <dbReference type="ARBA" id="ARBA00022603"/>
    </source>
</evidence>
<dbReference type="FunFam" id="3.20.20.330:FF:000002">
    <property type="entry name" value="Homocysteine S-methyltransferase"/>
    <property type="match status" value="1"/>
</dbReference>
<dbReference type="Proteomes" id="UP001292094">
    <property type="component" value="Unassembled WGS sequence"/>
</dbReference>
<dbReference type="GO" id="GO:0033528">
    <property type="term" value="P:S-methylmethionine cycle"/>
    <property type="evidence" value="ECO:0007669"/>
    <property type="project" value="TreeGrafter"/>
</dbReference>
<comment type="caution">
    <text evidence="9">The sequence shown here is derived from an EMBL/GenBank/DDBJ whole genome shotgun (WGS) entry which is preliminary data.</text>
</comment>
<dbReference type="GO" id="GO:0008270">
    <property type="term" value="F:zinc ion binding"/>
    <property type="evidence" value="ECO:0007669"/>
    <property type="project" value="InterPro"/>
</dbReference>
<feature type="binding site" evidence="6 7">
    <location>
        <position position="297"/>
    </location>
    <ligand>
        <name>Zn(2+)</name>
        <dbReference type="ChEBI" id="CHEBI:29105"/>
    </ligand>
</feature>
<feature type="domain" description="Hcy-binding" evidence="8">
    <location>
        <begin position="1"/>
        <end position="311"/>
    </location>
</feature>
<dbReference type="PANTHER" id="PTHR46015:SF1">
    <property type="entry name" value="HOMOCYSTEINE S-METHYLTRANSFERASE-LIKE ISOFORM 1"/>
    <property type="match status" value="1"/>
</dbReference>
<dbReference type="Pfam" id="PF02574">
    <property type="entry name" value="S-methyl_trans"/>
    <property type="match status" value="1"/>
</dbReference>
<dbReference type="PANTHER" id="PTHR46015">
    <property type="entry name" value="ZGC:172121"/>
    <property type="match status" value="1"/>
</dbReference>
<keyword evidence="2 7" id="KW-0808">Transferase</keyword>
<gene>
    <name evidence="9" type="ORF">Pmani_000178</name>
</gene>
<dbReference type="InterPro" id="IPR036589">
    <property type="entry name" value="HCY_dom_sf"/>
</dbReference>
<evidence type="ECO:0000256" key="5">
    <source>
        <dbReference type="ARBA" id="ARBA00034478"/>
    </source>
</evidence>
<evidence type="ECO:0000256" key="3">
    <source>
        <dbReference type="ARBA" id="ARBA00022723"/>
    </source>
</evidence>
<name>A0AAE1USY3_9EUCA</name>
<feature type="binding site" evidence="6 7">
    <location>
        <position position="296"/>
    </location>
    <ligand>
        <name>Zn(2+)</name>
        <dbReference type="ChEBI" id="CHEBI:29105"/>
    </ligand>
</feature>
<keyword evidence="10" id="KW-1185">Reference proteome</keyword>
<dbReference type="GO" id="GO:0032259">
    <property type="term" value="P:methylation"/>
    <property type="evidence" value="ECO:0007669"/>
    <property type="project" value="UniProtKB-KW"/>
</dbReference>
<dbReference type="InterPro" id="IPR051486">
    <property type="entry name" value="Hcy_S-methyltransferase"/>
</dbReference>
<dbReference type="SUPFAM" id="SSF82282">
    <property type="entry name" value="Homocysteine S-methyltransferase"/>
    <property type="match status" value="1"/>
</dbReference>
<evidence type="ECO:0000259" key="8">
    <source>
        <dbReference type="PROSITE" id="PS50970"/>
    </source>
</evidence>
<evidence type="ECO:0000256" key="7">
    <source>
        <dbReference type="PROSITE-ProRule" id="PRU00333"/>
    </source>
</evidence>
<proteinExistence type="predicted"/>
<organism evidence="9 10">
    <name type="scientific">Petrolisthes manimaculis</name>
    <dbReference type="NCBI Taxonomy" id="1843537"/>
    <lineage>
        <taxon>Eukaryota</taxon>
        <taxon>Metazoa</taxon>
        <taxon>Ecdysozoa</taxon>
        <taxon>Arthropoda</taxon>
        <taxon>Crustacea</taxon>
        <taxon>Multicrustacea</taxon>
        <taxon>Malacostraca</taxon>
        <taxon>Eumalacostraca</taxon>
        <taxon>Eucarida</taxon>
        <taxon>Decapoda</taxon>
        <taxon>Pleocyemata</taxon>
        <taxon>Anomura</taxon>
        <taxon>Galatheoidea</taxon>
        <taxon>Porcellanidae</taxon>
        <taxon>Petrolisthes</taxon>
    </lineage>
</organism>
<dbReference type="EMBL" id="JAWZYT010000013">
    <property type="protein sequence ID" value="KAK4329420.1"/>
    <property type="molecule type" value="Genomic_DNA"/>
</dbReference>
<dbReference type="NCBIfam" id="NF007020">
    <property type="entry name" value="PRK09485.1"/>
    <property type="match status" value="1"/>
</dbReference>
<evidence type="ECO:0000256" key="4">
    <source>
        <dbReference type="ARBA" id="ARBA00022833"/>
    </source>
</evidence>
<dbReference type="InterPro" id="IPR017226">
    <property type="entry name" value="BHMT-like"/>
</dbReference>